<sequence>MSNDIQHLKQTVSTLEKMDLENFVQLQRMESTLDELKELIRGENLFKTLLKKCTVLRTRHLFGPDLPILWAYD</sequence>
<reference evidence="1" key="1">
    <citation type="submission" date="2023-10" db="EMBL/GenBank/DDBJ databases">
        <authorList>
            <person name="Domelevo Entfellner J.-B."/>
        </authorList>
    </citation>
    <scope>NUCLEOTIDE SEQUENCE</scope>
</reference>
<dbReference type="AlphaFoldDB" id="A0AA86T0V8"/>
<evidence type="ECO:0000313" key="2">
    <source>
        <dbReference type="Proteomes" id="UP001189624"/>
    </source>
</evidence>
<dbReference type="Gramene" id="rna-AYBTSS11_LOCUS17602">
    <property type="protein sequence ID" value="CAJ1958187.1"/>
    <property type="gene ID" value="gene-AYBTSS11_LOCUS17602"/>
</dbReference>
<name>A0AA86T0V8_9FABA</name>
<gene>
    <name evidence="1" type="ORF">AYBTSS11_LOCUS17602</name>
</gene>
<keyword evidence="2" id="KW-1185">Reference proteome</keyword>
<evidence type="ECO:0000313" key="1">
    <source>
        <dbReference type="EMBL" id="CAJ1958187.1"/>
    </source>
</evidence>
<dbReference type="Proteomes" id="UP001189624">
    <property type="component" value="Chromosome 5"/>
</dbReference>
<proteinExistence type="predicted"/>
<organism evidence="1 2">
    <name type="scientific">Sphenostylis stenocarpa</name>
    <dbReference type="NCBI Taxonomy" id="92480"/>
    <lineage>
        <taxon>Eukaryota</taxon>
        <taxon>Viridiplantae</taxon>
        <taxon>Streptophyta</taxon>
        <taxon>Embryophyta</taxon>
        <taxon>Tracheophyta</taxon>
        <taxon>Spermatophyta</taxon>
        <taxon>Magnoliopsida</taxon>
        <taxon>eudicotyledons</taxon>
        <taxon>Gunneridae</taxon>
        <taxon>Pentapetalae</taxon>
        <taxon>rosids</taxon>
        <taxon>fabids</taxon>
        <taxon>Fabales</taxon>
        <taxon>Fabaceae</taxon>
        <taxon>Papilionoideae</taxon>
        <taxon>50 kb inversion clade</taxon>
        <taxon>NPAAA clade</taxon>
        <taxon>indigoferoid/millettioid clade</taxon>
        <taxon>Phaseoleae</taxon>
        <taxon>Sphenostylis</taxon>
    </lineage>
</organism>
<accession>A0AA86T0V8</accession>
<protein>
    <submittedName>
        <fullName evidence="1">Uncharacterized protein</fullName>
    </submittedName>
</protein>
<dbReference type="EMBL" id="OY731402">
    <property type="protein sequence ID" value="CAJ1958187.1"/>
    <property type="molecule type" value="Genomic_DNA"/>
</dbReference>